<comment type="similarity">
    <text evidence="1">Belongs to the ClpA/ClpB family.</text>
</comment>
<dbReference type="PATRIC" id="fig|1029756.8.peg.574"/>
<dbReference type="STRING" id="1029756.W911_02720"/>
<feature type="region of interest" description="Disordered" evidence="3">
    <location>
        <begin position="154"/>
        <end position="377"/>
    </location>
</feature>
<proteinExistence type="inferred from homology"/>
<dbReference type="RefSeq" id="WP_023785969.1">
    <property type="nucleotide sequence ID" value="NC_022997.1"/>
</dbReference>
<feature type="domain" description="Clp R" evidence="4">
    <location>
        <begin position="9"/>
        <end position="155"/>
    </location>
</feature>
<keyword evidence="2" id="KW-0677">Repeat</keyword>
<dbReference type="InterPro" id="IPR036628">
    <property type="entry name" value="Clp_N_dom_sf"/>
</dbReference>
<gene>
    <name evidence="5" type="ORF">W911_02720</name>
</gene>
<evidence type="ECO:0000259" key="4">
    <source>
        <dbReference type="PROSITE" id="PS51903"/>
    </source>
</evidence>
<dbReference type="HOGENOM" id="CLU_462213_0_0_5"/>
<protein>
    <submittedName>
        <fullName evidence="5">Clp protease</fullName>
    </submittedName>
</protein>
<evidence type="ECO:0000256" key="1">
    <source>
        <dbReference type="ARBA" id="ARBA00008675"/>
    </source>
</evidence>
<dbReference type="SUPFAM" id="SSF81923">
    <property type="entry name" value="Double Clp-N motif"/>
    <property type="match status" value="1"/>
</dbReference>
<keyword evidence="5" id="KW-0645">Protease</keyword>
<evidence type="ECO:0000256" key="3">
    <source>
        <dbReference type="SAM" id="MobiDB-lite"/>
    </source>
</evidence>
<dbReference type="EMBL" id="CP006912">
    <property type="protein sequence ID" value="AHB47570.1"/>
    <property type="molecule type" value="Genomic_DNA"/>
</dbReference>
<dbReference type="GO" id="GO:0006508">
    <property type="term" value="P:proteolysis"/>
    <property type="evidence" value="ECO:0007669"/>
    <property type="project" value="UniProtKB-KW"/>
</dbReference>
<dbReference type="PRINTS" id="PR01217">
    <property type="entry name" value="PRICHEXTENSN"/>
</dbReference>
<keyword evidence="5" id="KW-0378">Hydrolase</keyword>
<dbReference type="GO" id="GO:0008233">
    <property type="term" value="F:peptidase activity"/>
    <property type="evidence" value="ECO:0007669"/>
    <property type="project" value="UniProtKB-KW"/>
</dbReference>
<evidence type="ECO:0000256" key="2">
    <source>
        <dbReference type="PROSITE-ProRule" id="PRU01251"/>
    </source>
</evidence>
<evidence type="ECO:0000313" key="5">
    <source>
        <dbReference type="EMBL" id="AHB47570.1"/>
    </source>
</evidence>
<dbReference type="Pfam" id="PF02861">
    <property type="entry name" value="Clp_N"/>
    <property type="match status" value="1"/>
</dbReference>
<feature type="compositionally biased region" description="Pro residues" evidence="3">
    <location>
        <begin position="276"/>
        <end position="298"/>
    </location>
</feature>
<dbReference type="KEGG" id="hni:W911_02720"/>
<dbReference type="AlphaFoldDB" id="V5SC14"/>
<feature type="compositionally biased region" description="Pro residues" evidence="3">
    <location>
        <begin position="156"/>
        <end position="175"/>
    </location>
</feature>
<dbReference type="PROSITE" id="PS51903">
    <property type="entry name" value="CLP_R"/>
    <property type="match status" value="1"/>
</dbReference>
<name>V5SC14_9HYPH</name>
<dbReference type="Gene3D" id="1.10.1780.10">
    <property type="entry name" value="Clp, N-terminal domain"/>
    <property type="match status" value="1"/>
</dbReference>
<feature type="compositionally biased region" description="Low complexity" evidence="3">
    <location>
        <begin position="228"/>
        <end position="238"/>
    </location>
</feature>
<accession>V5SC14</accession>
<organism evidence="5 6">
    <name type="scientific">Hyphomicrobium nitrativorans NL23</name>
    <dbReference type="NCBI Taxonomy" id="1029756"/>
    <lineage>
        <taxon>Bacteria</taxon>
        <taxon>Pseudomonadati</taxon>
        <taxon>Pseudomonadota</taxon>
        <taxon>Alphaproteobacteria</taxon>
        <taxon>Hyphomicrobiales</taxon>
        <taxon>Hyphomicrobiaceae</taxon>
        <taxon>Hyphomicrobium</taxon>
    </lineage>
</organism>
<dbReference type="Proteomes" id="UP000018542">
    <property type="component" value="Chromosome"/>
</dbReference>
<evidence type="ECO:0000313" key="6">
    <source>
        <dbReference type="Proteomes" id="UP000018542"/>
    </source>
</evidence>
<dbReference type="InterPro" id="IPR004176">
    <property type="entry name" value="Clp_R_N"/>
</dbReference>
<reference evidence="5 6" key="1">
    <citation type="journal article" date="2014" name="Genome Announc.">
        <title>Complete Genome Sequence of Hyphomicrobium nitrativorans Strain NL23, a Denitrifying Bacterium Isolated from Biofilm of a Methanol-Fed Denitrification System Treating Seawater at the Montreal Biodome.</title>
        <authorList>
            <person name="Martineau C."/>
            <person name="Villeneuve C."/>
            <person name="Mauffrey F."/>
            <person name="Villemur R."/>
        </authorList>
    </citation>
    <scope>NUCLEOTIDE SEQUENCE [LARGE SCALE GENOMIC DNA]</scope>
    <source>
        <strain evidence="5">NL23</strain>
    </source>
</reference>
<feature type="compositionally biased region" description="Pro residues" evidence="3">
    <location>
        <begin position="218"/>
        <end position="227"/>
    </location>
</feature>
<sequence length="563" mass="60149">MTAMIVDELARIPMSPFLTATLTRAADYATAQAHREVTLEHLLLALAEDPEATVVLKASHIDLHRLTAEVSDHLGRFDDRIDPSSGQPIAISADLRRILEAAAAAARQGRRREINGAIVLAAIVGDGKSPAAHMLRVQGLTFEEAIRALQHVTAAPPSPAPQPLPPQRLPEPTQPAPVEYAPPHGERTGPPLEPPPNDERTSPPTQPPSPFGERTGPPTQPPAPEPARPATTEEILAAARERLEARKPQGASAPGEPEPSTPAHLPRANYPDRGSPLPPRTAPAPPPAPVPAPEPPAAPTDRAYEHDPSHTEWPPEPQQTAPSPQANDHFEVRTETHGGLPPRGSNLPASWDEGYAAAPSAPPPQRERRRAASSGPFVGSWPLIEAGQLIENIPRRMRVGIPVVAEARIARADVKALAEGLAGGGAAFRHEIVVTKAMSVRLRSPGGGFTIENRSPETQWIENVLGLGNDEYASWRWTLTPMARGRRQLQLIVSARTVGADGMTAETALPDQLVDVKVAINYSRTALKWAGWIGAAVAGGLLAKFGETGWVVLQIMFARHFGG</sequence>
<keyword evidence="6" id="KW-1185">Reference proteome</keyword>